<proteinExistence type="predicted"/>
<evidence type="ECO:0000313" key="3">
    <source>
        <dbReference type="Proteomes" id="UP000740883"/>
    </source>
</evidence>
<feature type="chain" id="PRO_5040113525" description="Fam-f protein" evidence="1">
    <location>
        <begin position="22"/>
        <end position="488"/>
    </location>
</feature>
<evidence type="ECO:0000313" key="2">
    <source>
        <dbReference type="EMBL" id="KAF9763098.1"/>
    </source>
</evidence>
<evidence type="ECO:0008006" key="4">
    <source>
        <dbReference type="Google" id="ProtNLM"/>
    </source>
</evidence>
<keyword evidence="1" id="KW-0732">Signal</keyword>
<gene>
    <name evidence="2" type="ORF">NGRA_1504</name>
</gene>
<protein>
    <recommendedName>
        <fullName evidence="4">Fam-f protein</fullName>
    </recommendedName>
</protein>
<organism evidence="2 3">
    <name type="scientific">Nosema granulosis</name>
    <dbReference type="NCBI Taxonomy" id="83296"/>
    <lineage>
        <taxon>Eukaryota</taxon>
        <taxon>Fungi</taxon>
        <taxon>Fungi incertae sedis</taxon>
        <taxon>Microsporidia</taxon>
        <taxon>Nosematidae</taxon>
        <taxon>Nosema</taxon>
    </lineage>
</organism>
<accession>A0A9P6GZX7</accession>
<reference evidence="2 3" key="1">
    <citation type="journal article" date="2020" name="Genome Biol. Evol.">
        <title>Comparative genomics of strictly vertically transmitted, feminizing microsporidia endosymbionts of amphipod crustaceans.</title>
        <authorList>
            <person name="Cormier A."/>
            <person name="Chebbi M.A."/>
            <person name="Giraud I."/>
            <person name="Wattier R."/>
            <person name="Teixeira M."/>
            <person name="Gilbert C."/>
            <person name="Rigaud T."/>
            <person name="Cordaux R."/>
        </authorList>
    </citation>
    <scope>NUCLEOTIDE SEQUENCE [LARGE SCALE GENOMIC DNA]</scope>
    <source>
        <strain evidence="2 3">Ou3-Ou53</strain>
    </source>
</reference>
<comment type="caution">
    <text evidence="2">The sequence shown here is derived from an EMBL/GenBank/DDBJ whole genome shotgun (WGS) entry which is preliminary data.</text>
</comment>
<keyword evidence="3" id="KW-1185">Reference proteome</keyword>
<name>A0A9P6GZX7_9MICR</name>
<dbReference type="Proteomes" id="UP000740883">
    <property type="component" value="Unassembled WGS sequence"/>
</dbReference>
<feature type="signal peptide" evidence="1">
    <location>
        <begin position="1"/>
        <end position="21"/>
    </location>
</feature>
<evidence type="ECO:0000256" key="1">
    <source>
        <dbReference type="SAM" id="SignalP"/>
    </source>
</evidence>
<sequence length="488" mass="58671">MKKIMNMINLALYFLHRCVFAEEYIFLNQNLTKIYQDLLCEKIKNIYEKKESFSVLKQLNNLPAIFVEFHESRSYIRGFNSEENSFFVEVKYINNEIIGEHNFKKNIEIIASKIREQVLKEFEGRIYFSFSKYLRSQFVKENIPIIQDTFKYYFKELENVFYYPDDLNSYFSEKQPLGNATKTFQKIEFKKDGAKISHIISYADFYVRYDICKRARDLIIEDKNQLIYEYPKDINEGITRKSTYFQKVFILSMFRKLQNLNLSNFKNNISSLETDLLVDMLNYLMSKPDFIPFLNEKLKITKQKTLDELLKYLNVFEMPEFYCIEQFIPSKLRNTIIKGHKNRRTSLQLMEIVRFNLNSISKGYTKRFENRTRFLIQIFIIFIEDFSIICDLIFKDIKKEKNSHTVFNTIVEYNLKYFNLVLQQYLNYIENEAGHVSNGFSMLFSSLCDQNSKIIDSKNLSSHNIMYENDLKQLEQHHKENRYHDEVD</sequence>
<dbReference type="AlphaFoldDB" id="A0A9P6GZX7"/>
<dbReference type="EMBL" id="SBJO01000100">
    <property type="protein sequence ID" value="KAF9763098.1"/>
    <property type="molecule type" value="Genomic_DNA"/>
</dbReference>